<protein>
    <submittedName>
        <fullName evidence="1">Uncharacterized protein</fullName>
    </submittedName>
</protein>
<gene>
    <name evidence="1" type="ORF">SAMN05421785_1266</name>
</gene>
<dbReference type="AlphaFoldDB" id="A0A1N7QZE8"/>
<evidence type="ECO:0000313" key="1">
    <source>
        <dbReference type="EMBL" id="SIT28253.1"/>
    </source>
</evidence>
<dbReference type="OrthoDB" id="1439534at2"/>
<accession>A0A1N7QZE8</accession>
<dbReference type="Proteomes" id="UP000185781">
    <property type="component" value="Unassembled WGS sequence"/>
</dbReference>
<evidence type="ECO:0000313" key="2">
    <source>
        <dbReference type="Proteomes" id="UP000185781"/>
    </source>
</evidence>
<dbReference type="EMBL" id="FTOV01000026">
    <property type="protein sequence ID" value="SIT28253.1"/>
    <property type="molecule type" value="Genomic_DNA"/>
</dbReference>
<organism evidence="1 2">
    <name type="scientific">Chryseobacterium gambrini</name>
    <dbReference type="NCBI Taxonomy" id="373672"/>
    <lineage>
        <taxon>Bacteria</taxon>
        <taxon>Pseudomonadati</taxon>
        <taxon>Bacteroidota</taxon>
        <taxon>Flavobacteriia</taxon>
        <taxon>Flavobacteriales</taxon>
        <taxon>Weeksellaceae</taxon>
        <taxon>Chryseobacterium group</taxon>
        <taxon>Chryseobacterium</taxon>
    </lineage>
</organism>
<dbReference type="RefSeq" id="WP_076396778.1">
    <property type="nucleotide sequence ID" value="NZ_FTOV01000026.1"/>
</dbReference>
<name>A0A1N7QZE8_9FLAO</name>
<dbReference type="STRING" id="373672.SAMN05421785_1266"/>
<proteinExistence type="predicted"/>
<sequence length="246" mass="28806">MTLYYIHLGLDYNDYILNDNELRFEFQKHTNFIDDYFSKAVRKHRFITDGTFKMIAVSPTEFGIKPNKIVPTDVLEVNIPFDRKRYEEVKGSEDFNYYLELLEQGFRKASNSKEIPLDILLNLITEFKEGGCRNEWLHKKKQFKKNDLEVKLICEFTTNYFQLKVSISQISTKKELINGIIAQTEPGNSIHEGLFKDIIIDKDIIITDKADAPRFEISINKALEGKLEYKIFGDKDVKKILSYHLS</sequence>
<reference evidence="1 2" key="1">
    <citation type="submission" date="2017-01" db="EMBL/GenBank/DDBJ databases">
        <authorList>
            <person name="Mah S.A."/>
            <person name="Swanson W.J."/>
            <person name="Moy G.W."/>
            <person name="Vacquier V.D."/>
        </authorList>
    </citation>
    <scope>NUCLEOTIDE SEQUENCE [LARGE SCALE GENOMIC DNA]</scope>
    <source>
        <strain evidence="1 2">DSM 18014</strain>
    </source>
</reference>